<dbReference type="SMART" id="SM00849">
    <property type="entry name" value="Lactamase_B"/>
    <property type="match status" value="1"/>
</dbReference>
<dbReference type="Proteomes" id="UP001473063">
    <property type="component" value="Unassembled WGS sequence"/>
</dbReference>
<dbReference type="PANTHER" id="PTHR42951:SF22">
    <property type="entry name" value="METALLO BETA-LACTAMASE SUPERFAMILY LIPOPROTEIN"/>
    <property type="match status" value="1"/>
</dbReference>
<sequence length="284" mass="31420">MADFYRAEKLNDRMTAVISLTGEIMYLISGEKKSVLIDTCVGAGNLRAFVETLTDKPLTVLLTHGHIDHAMGAPEFADGCEIYMNHADAELYLRMNDVEGRKGYVMAGLGGKMPEGLEDTFLPPTELDFKDLKDGDSFDLGGTTVEVYALPGHTPGSMVMLVPEERILILGDACNNATFLFDGDSLTVEEYRENLIEVQNRLEGRFDSTCLCHHVIKASKDMINSAINVCDDIMKGNTDDVPFDFMGQQAFVAKKASECFVRLDGGEGNIIYNKEKIHKKEVTR</sequence>
<reference evidence="2 3" key="1">
    <citation type="submission" date="2024-03" db="EMBL/GenBank/DDBJ databases">
        <title>Human intestinal bacterial collection.</title>
        <authorList>
            <person name="Pauvert C."/>
            <person name="Hitch T.C.A."/>
            <person name="Clavel T."/>
        </authorList>
    </citation>
    <scope>NUCLEOTIDE SEQUENCE [LARGE SCALE GENOMIC DNA]</scope>
    <source>
        <strain evidence="2 3">CLA-JM-H16</strain>
    </source>
</reference>
<dbReference type="SUPFAM" id="SSF56281">
    <property type="entry name" value="Metallo-hydrolase/oxidoreductase"/>
    <property type="match status" value="1"/>
</dbReference>
<dbReference type="EMBL" id="JBBMEJ010000013">
    <property type="protein sequence ID" value="MEQ2371564.1"/>
    <property type="molecule type" value="Genomic_DNA"/>
</dbReference>
<protein>
    <submittedName>
        <fullName evidence="2">MBL fold metallo-hydrolase</fullName>
    </submittedName>
</protein>
<dbReference type="InterPro" id="IPR036866">
    <property type="entry name" value="RibonucZ/Hydroxyglut_hydro"/>
</dbReference>
<dbReference type="RefSeq" id="WP_178644650.1">
    <property type="nucleotide sequence ID" value="NZ_JBBMEJ010000013.1"/>
</dbReference>
<evidence type="ECO:0000313" key="3">
    <source>
        <dbReference type="Proteomes" id="UP001473063"/>
    </source>
</evidence>
<comment type="caution">
    <text evidence="2">The sequence shown here is derived from an EMBL/GenBank/DDBJ whole genome shotgun (WGS) entry which is preliminary data.</text>
</comment>
<feature type="domain" description="Metallo-beta-lactamase" evidence="1">
    <location>
        <begin position="22"/>
        <end position="214"/>
    </location>
</feature>
<evidence type="ECO:0000259" key="1">
    <source>
        <dbReference type="SMART" id="SM00849"/>
    </source>
</evidence>
<dbReference type="InterPro" id="IPR050855">
    <property type="entry name" value="NDM-1-like"/>
</dbReference>
<dbReference type="PANTHER" id="PTHR42951">
    <property type="entry name" value="METALLO-BETA-LACTAMASE DOMAIN-CONTAINING"/>
    <property type="match status" value="1"/>
</dbReference>
<evidence type="ECO:0000313" key="2">
    <source>
        <dbReference type="EMBL" id="MEQ2371564.1"/>
    </source>
</evidence>
<dbReference type="Pfam" id="PF00753">
    <property type="entry name" value="Lactamase_B"/>
    <property type="match status" value="1"/>
</dbReference>
<dbReference type="InterPro" id="IPR001279">
    <property type="entry name" value="Metallo-B-lactamas"/>
</dbReference>
<name>A0ABV1BG22_9FIRM</name>
<organism evidence="2 3">
    <name type="scientific">Blautia aquisgranensis</name>
    <dbReference type="NCBI Taxonomy" id="3133153"/>
    <lineage>
        <taxon>Bacteria</taxon>
        <taxon>Bacillati</taxon>
        <taxon>Bacillota</taxon>
        <taxon>Clostridia</taxon>
        <taxon>Lachnospirales</taxon>
        <taxon>Lachnospiraceae</taxon>
        <taxon>Blautia</taxon>
    </lineage>
</organism>
<dbReference type="Gene3D" id="3.60.15.10">
    <property type="entry name" value="Ribonuclease Z/Hydroxyacylglutathione hydrolase-like"/>
    <property type="match status" value="1"/>
</dbReference>
<keyword evidence="3" id="KW-1185">Reference proteome</keyword>
<proteinExistence type="predicted"/>
<accession>A0ABV1BG22</accession>
<gene>
    <name evidence="2" type="ORF">WMO28_11610</name>
</gene>